<name>G0LFX9_HALWC</name>
<evidence type="ECO:0000313" key="3">
    <source>
        <dbReference type="EMBL" id="CCC38999.1"/>
    </source>
</evidence>
<feature type="compositionally biased region" description="Acidic residues" evidence="2">
    <location>
        <begin position="27"/>
        <end position="38"/>
    </location>
</feature>
<evidence type="ECO:0000313" key="4">
    <source>
        <dbReference type="Proteomes" id="UP000007954"/>
    </source>
</evidence>
<dbReference type="EMBL" id="FR746099">
    <property type="protein sequence ID" value="CCC38999.1"/>
    <property type="molecule type" value="Genomic_DNA"/>
</dbReference>
<dbReference type="HOGENOM" id="CLU_164494_0_0_2"/>
<feature type="coiled-coil region" evidence="1">
    <location>
        <begin position="43"/>
        <end position="77"/>
    </location>
</feature>
<dbReference type="GeneID" id="12445620"/>
<reference evidence="3 4" key="1">
    <citation type="journal article" date="2011" name="PLoS ONE">
        <title>Haloquadratum walsbyi: limited diversity in a global pond.</title>
        <authorList>
            <person name="Dyall-Smith M."/>
            <person name="Pfeiffer F."/>
            <person name="Klee K."/>
            <person name="Palm P."/>
            <person name="Gross K."/>
            <person name="Schuster S.C."/>
            <person name="Rampp M."/>
            <person name="Oesterhelt D."/>
        </authorList>
    </citation>
    <scope>NUCLEOTIDE SEQUENCE [LARGE SCALE GENOMIC DNA]</scope>
    <source>
        <strain evidence="4">DSM 16854 / JCM 12705 / C23</strain>
    </source>
</reference>
<accession>G0LFX9</accession>
<feature type="compositionally biased region" description="Acidic residues" evidence="2">
    <location>
        <begin position="1"/>
        <end position="13"/>
    </location>
</feature>
<organism evidence="3 4">
    <name type="scientific">Haloquadratum walsbyi (strain DSM 16854 / JCM 12705 / C23)</name>
    <dbReference type="NCBI Taxonomy" id="768065"/>
    <lineage>
        <taxon>Archaea</taxon>
        <taxon>Methanobacteriati</taxon>
        <taxon>Methanobacteriota</taxon>
        <taxon>Stenosarchaea group</taxon>
        <taxon>Halobacteria</taxon>
        <taxon>Halobacteriales</taxon>
        <taxon>Haloferacaceae</taxon>
        <taxon>Haloquadratum</taxon>
    </lineage>
</organism>
<dbReference type="KEGG" id="hwc:Hqrw_1017"/>
<proteinExistence type="predicted"/>
<protein>
    <submittedName>
        <fullName evidence="3">Small CPxCG-related zinc finger protein</fullName>
    </submittedName>
</protein>
<gene>
    <name evidence="3" type="ordered locus">Hqrw_1017</name>
</gene>
<keyword evidence="1" id="KW-0175">Coiled coil</keyword>
<evidence type="ECO:0000256" key="2">
    <source>
        <dbReference type="SAM" id="MobiDB-lite"/>
    </source>
</evidence>
<dbReference type="RefSeq" id="WP_011570312.1">
    <property type="nucleotide sequence ID" value="NC_017459.1"/>
</dbReference>
<dbReference type="AlphaFoldDB" id="G0LFX9"/>
<sequence>MSGDETTEVESEDETTRTDTTVKTETETETETEPETTLDIEAAAEQEASIEALQNTVEEQGDRIEELEDLVLDLSARVASGDATGVCPDCHGPVIKSNPFFRSAKIKCSDCGRVFHEY</sequence>
<feature type="compositionally biased region" description="Basic and acidic residues" evidence="2">
    <location>
        <begin position="14"/>
        <end position="26"/>
    </location>
</feature>
<evidence type="ECO:0000256" key="1">
    <source>
        <dbReference type="SAM" id="Coils"/>
    </source>
</evidence>
<feature type="region of interest" description="Disordered" evidence="2">
    <location>
        <begin position="1"/>
        <end position="38"/>
    </location>
</feature>
<dbReference type="OrthoDB" id="242188at2157"/>
<dbReference type="Proteomes" id="UP000007954">
    <property type="component" value="Chromosome"/>
</dbReference>